<dbReference type="GO" id="GO:0000981">
    <property type="term" value="F:DNA-binding transcription factor activity, RNA polymerase II-specific"/>
    <property type="evidence" value="ECO:0007669"/>
    <property type="project" value="TreeGrafter"/>
</dbReference>
<dbReference type="GO" id="GO:0005634">
    <property type="term" value="C:nucleus"/>
    <property type="evidence" value="ECO:0007669"/>
    <property type="project" value="TreeGrafter"/>
</dbReference>
<feature type="compositionally biased region" description="Basic residues" evidence="8">
    <location>
        <begin position="313"/>
        <end position="324"/>
    </location>
</feature>
<dbReference type="PANTHER" id="PTHR19290">
    <property type="entry name" value="BASIC HELIX-LOOP-HELIX PROTEIN NEUROGENIN-RELATED"/>
    <property type="match status" value="1"/>
</dbReference>
<dbReference type="PROSITE" id="PS50888">
    <property type="entry name" value="BHLH"/>
    <property type="match status" value="1"/>
</dbReference>
<name>A0A5B7GFL5_PORTR</name>
<comment type="caution">
    <text evidence="10">The sequence shown here is derived from an EMBL/GenBank/DDBJ whole genome shotgun (WGS) entry which is preliminary data.</text>
</comment>
<keyword evidence="5" id="KW-0238">DNA-binding</keyword>
<keyword evidence="6" id="KW-0804">Transcription</keyword>
<feature type="compositionally biased region" description="Basic and acidic residues" evidence="8">
    <location>
        <begin position="278"/>
        <end position="293"/>
    </location>
</feature>
<feature type="region of interest" description="Disordered" evidence="8">
    <location>
        <begin position="258"/>
        <end position="326"/>
    </location>
</feature>
<feature type="compositionally biased region" description="Polar residues" evidence="8">
    <location>
        <begin position="191"/>
        <end position="206"/>
    </location>
</feature>
<evidence type="ECO:0000256" key="1">
    <source>
        <dbReference type="ARBA" id="ARBA00022473"/>
    </source>
</evidence>
<evidence type="ECO:0000256" key="6">
    <source>
        <dbReference type="ARBA" id="ARBA00023163"/>
    </source>
</evidence>
<dbReference type="Pfam" id="PF00010">
    <property type="entry name" value="HLH"/>
    <property type="match status" value="1"/>
</dbReference>
<keyword evidence="1" id="KW-0217">Developmental protein</keyword>
<evidence type="ECO:0000313" key="10">
    <source>
        <dbReference type="EMBL" id="MPC56143.1"/>
    </source>
</evidence>
<evidence type="ECO:0000256" key="4">
    <source>
        <dbReference type="ARBA" id="ARBA00023015"/>
    </source>
</evidence>
<evidence type="ECO:0000256" key="5">
    <source>
        <dbReference type="ARBA" id="ARBA00023125"/>
    </source>
</evidence>
<keyword evidence="3" id="KW-0524">Neurogenesis</keyword>
<organism evidence="10 11">
    <name type="scientific">Portunus trituberculatus</name>
    <name type="common">Swimming crab</name>
    <name type="synonym">Neptunus trituberculatus</name>
    <dbReference type="NCBI Taxonomy" id="210409"/>
    <lineage>
        <taxon>Eukaryota</taxon>
        <taxon>Metazoa</taxon>
        <taxon>Ecdysozoa</taxon>
        <taxon>Arthropoda</taxon>
        <taxon>Crustacea</taxon>
        <taxon>Multicrustacea</taxon>
        <taxon>Malacostraca</taxon>
        <taxon>Eumalacostraca</taxon>
        <taxon>Eucarida</taxon>
        <taxon>Decapoda</taxon>
        <taxon>Pleocyemata</taxon>
        <taxon>Brachyura</taxon>
        <taxon>Eubrachyura</taxon>
        <taxon>Portunoidea</taxon>
        <taxon>Portunidae</taxon>
        <taxon>Portuninae</taxon>
        <taxon>Portunus</taxon>
    </lineage>
</organism>
<feature type="compositionally biased region" description="Polar residues" evidence="8">
    <location>
        <begin position="103"/>
        <end position="114"/>
    </location>
</feature>
<accession>A0A5B7GFL5</accession>
<keyword evidence="7" id="KW-0539">Nucleus</keyword>
<dbReference type="GO" id="GO:0007423">
    <property type="term" value="P:sensory organ development"/>
    <property type="evidence" value="ECO:0007669"/>
    <property type="project" value="TreeGrafter"/>
</dbReference>
<dbReference type="OrthoDB" id="5969565at2759"/>
<dbReference type="GO" id="GO:0061564">
    <property type="term" value="P:axon development"/>
    <property type="evidence" value="ECO:0007669"/>
    <property type="project" value="TreeGrafter"/>
</dbReference>
<dbReference type="InterPro" id="IPR036638">
    <property type="entry name" value="HLH_DNA-bd_sf"/>
</dbReference>
<feature type="compositionally biased region" description="Polar residues" evidence="8">
    <location>
        <begin position="221"/>
        <end position="236"/>
    </location>
</feature>
<dbReference type="GO" id="GO:0045944">
    <property type="term" value="P:positive regulation of transcription by RNA polymerase II"/>
    <property type="evidence" value="ECO:0007669"/>
    <property type="project" value="TreeGrafter"/>
</dbReference>
<dbReference type="GO" id="GO:0046983">
    <property type="term" value="F:protein dimerization activity"/>
    <property type="evidence" value="ECO:0007669"/>
    <property type="project" value="InterPro"/>
</dbReference>
<protein>
    <submittedName>
        <fullName evidence="10">Neurogenin-3</fullName>
    </submittedName>
</protein>
<keyword evidence="4" id="KW-0805">Transcription regulation</keyword>
<gene>
    <name evidence="10" type="primary">NEUROG3</name>
    <name evidence="10" type="ORF">E2C01_050095</name>
</gene>
<dbReference type="EMBL" id="VSRR010013727">
    <property type="protein sequence ID" value="MPC56143.1"/>
    <property type="molecule type" value="Genomic_DNA"/>
</dbReference>
<evidence type="ECO:0000256" key="7">
    <source>
        <dbReference type="ARBA" id="ARBA00023242"/>
    </source>
</evidence>
<evidence type="ECO:0000256" key="2">
    <source>
        <dbReference type="ARBA" id="ARBA00022782"/>
    </source>
</evidence>
<dbReference type="Proteomes" id="UP000324222">
    <property type="component" value="Unassembled WGS sequence"/>
</dbReference>
<dbReference type="FunFam" id="4.10.280.10:FF:000006">
    <property type="entry name" value="Neurogenic differentiation factor"/>
    <property type="match status" value="1"/>
</dbReference>
<dbReference type="Gene3D" id="4.10.280.10">
    <property type="entry name" value="Helix-loop-helix DNA-binding domain"/>
    <property type="match status" value="1"/>
</dbReference>
<feature type="domain" description="BHLH" evidence="9">
    <location>
        <begin position="321"/>
        <end position="373"/>
    </location>
</feature>
<dbReference type="InterPro" id="IPR011598">
    <property type="entry name" value="bHLH_dom"/>
</dbReference>
<dbReference type="AlphaFoldDB" id="A0A5B7GFL5"/>
<dbReference type="GO" id="GO:0070888">
    <property type="term" value="F:E-box binding"/>
    <property type="evidence" value="ECO:0007669"/>
    <property type="project" value="TreeGrafter"/>
</dbReference>
<evidence type="ECO:0000256" key="3">
    <source>
        <dbReference type="ARBA" id="ARBA00022902"/>
    </source>
</evidence>
<keyword evidence="11" id="KW-1185">Reference proteome</keyword>
<dbReference type="PANTHER" id="PTHR19290:SF163">
    <property type="entry name" value="BASIC HELIX-LOOP-HELIX NEURAL TRANSCRIPTION FACTOR TAP"/>
    <property type="match status" value="1"/>
</dbReference>
<dbReference type="SUPFAM" id="SSF47459">
    <property type="entry name" value="HLH, helix-loop-helix DNA-binding domain"/>
    <property type="match status" value="1"/>
</dbReference>
<dbReference type="InterPro" id="IPR050359">
    <property type="entry name" value="bHLH_transcription_factors"/>
</dbReference>
<dbReference type="SMART" id="SM00353">
    <property type="entry name" value="HLH"/>
    <property type="match status" value="1"/>
</dbReference>
<sequence>MWSVGVDGSSGVRVDVGSTWQFPHGTSGGLPRAARARECMAAARSVLQPEWRRSLQCCDPGLWRCAALPSPPSVSVCFSSTLRQSATPMQYRDHQMATPPSVVMSSAKQVNASTPAPDERSPGGLVTLSSPRSARYPASPLLVSSPPHAAHGHHLASSPVRPAPPTPSSPLHATHGPLMSSPQAGAPLPALQSSKASCGVQTTGSLQLAPPCPDLSPAKENPSQAAPSPNVPQQAAASKGRCFSVLLDDMGVAPLKEEDFTDDSLEDEEEEELQSESGAEREEHQRRKSDGDVRRRKPGAARGGGRGRDRSPHHVARLRRTRRMKANDRERHRMHMLNNALDRLRTVLPTAPDDTKLTKIETLRFAHNYIWALSETLKGLDSHPAPHQQHLSLSVGVTGGPVSQQAPPDVPIYQAGPIGPAGPYCSQGNEGELWGPTSVSVGGTFSPGAPHGQYMHYPSLPYQCL</sequence>
<reference evidence="10" key="1">
    <citation type="submission" date="2019-05" db="EMBL/GenBank/DDBJ databases">
        <title>Another draft genome of Portunus trituberculatus and its Hox gene families provides insights of decapod evolution.</title>
        <authorList>
            <person name="Jeong J.-H."/>
            <person name="Song I."/>
            <person name="Kim S."/>
            <person name="Choi T."/>
            <person name="Kim D."/>
            <person name="Ryu S."/>
            <person name="Kim W."/>
        </authorList>
    </citation>
    <scope>NUCLEOTIDE SEQUENCE [LARGE SCALE GENOMIC DNA]</scope>
    <source>
        <tissue evidence="10">Muscle</tissue>
    </source>
</reference>
<evidence type="ECO:0000313" key="11">
    <source>
        <dbReference type="Proteomes" id="UP000324222"/>
    </source>
</evidence>
<feature type="compositionally biased region" description="Low complexity" evidence="8">
    <location>
        <begin position="129"/>
        <end position="140"/>
    </location>
</feature>
<evidence type="ECO:0000259" key="9">
    <source>
        <dbReference type="PROSITE" id="PS50888"/>
    </source>
</evidence>
<proteinExistence type="predicted"/>
<feature type="region of interest" description="Disordered" evidence="8">
    <location>
        <begin position="98"/>
        <end position="237"/>
    </location>
</feature>
<keyword evidence="2" id="KW-0221">Differentiation</keyword>
<feature type="compositionally biased region" description="Acidic residues" evidence="8">
    <location>
        <begin position="259"/>
        <end position="274"/>
    </location>
</feature>
<evidence type="ECO:0000256" key="8">
    <source>
        <dbReference type="SAM" id="MobiDB-lite"/>
    </source>
</evidence>
<dbReference type="CDD" id="cd11428">
    <property type="entry name" value="bHLH_TS_NGN"/>
    <property type="match status" value="1"/>
</dbReference>